<evidence type="ECO:0000256" key="5">
    <source>
        <dbReference type="PIRSR" id="PIRSR600888-1"/>
    </source>
</evidence>
<comment type="function">
    <text evidence="2 7">Catalyzes the epimerization of the C3' and C5'positions of dTDP-6-deoxy-D-xylo-4-hexulose, forming dTDP-6-deoxy-L-lyxo-4-hexulose.</text>
</comment>
<comment type="subunit">
    <text evidence="7">Homodimer.</text>
</comment>
<keyword evidence="9" id="KW-1185">Reference proteome</keyword>
<evidence type="ECO:0000256" key="6">
    <source>
        <dbReference type="PIRSR" id="PIRSR600888-3"/>
    </source>
</evidence>
<accession>A0A936ZDW7</accession>
<feature type="site" description="Participates in a stacking interaction with the thymidine ring of dTDP-4-oxo-6-deoxyglucose" evidence="6">
    <location>
        <position position="139"/>
    </location>
</feature>
<gene>
    <name evidence="8" type="primary">rfbC</name>
    <name evidence="8" type="ORF">JKG68_13815</name>
</gene>
<organism evidence="8 9">
    <name type="scientific">Microvirga aerilata</name>
    <dbReference type="NCBI Taxonomy" id="670292"/>
    <lineage>
        <taxon>Bacteria</taxon>
        <taxon>Pseudomonadati</taxon>
        <taxon>Pseudomonadota</taxon>
        <taxon>Alphaproteobacteria</taxon>
        <taxon>Hyphomicrobiales</taxon>
        <taxon>Methylobacteriaceae</taxon>
        <taxon>Microvirga</taxon>
    </lineage>
</organism>
<dbReference type="InterPro" id="IPR011051">
    <property type="entry name" value="RmlC_Cupin_sf"/>
</dbReference>
<dbReference type="GO" id="GO:0008830">
    <property type="term" value="F:dTDP-4-dehydrorhamnose 3,5-epimerase activity"/>
    <property type="evidence" value="ECO:0007669"/>
    <property type="project" value="UniProtKB-UniRule"/>
</dbReference>
<comment type="catalytic activity">
    <reaction evidence="1 7">
        <text>dTDP-4-dehydro-6-deoxy-alpha-D-glucose = dTDP-4-dehydro-beta-L-rhamnose</text>
        <dbReference type="Rhea" id="RHEA:16969"/>
        <dbReference type="ChEBI" id="CHEBI:57649"/>
        <dbReference type="ChEBI" id="CHEBI:62830"/>
        <dbReference type="EC" id="5.1.3.13"/>
    </reaction>
</comment>
<dbReference type="GO" id="GO:0005829">
    <property type="term" value="C:cytosol"/>
    <property type="evidence" value="ECO:0007669"/>
    <property type="project" value="TreeGrafter"/>
</dbReference>
<evidence type="ECO:0000313" key="8">
    <source>
        <dbReference type="EMBL" id="MBL0405049.1"/>
    </source>
</evidence>
<dbReference type="AlphaFoldDB" id="A0A936ZDW7"/>
<dbReference type="InterPro" id="IPR000888">
    <property type="entry name" value="RmlC-like"/>
</dbReference>
<evidence type="ECO:0000256" key="3">
    <source>
        <dbReference type="ARBA" id="ARBA00012098"/>
    </source>
</evidence>
<dbReference type="GO" id="GO:0000271">
    <property type="term" value="P:polysaccharide biosynthetic process"/>
    <property type="evidence" value="ECO:0007669"/>
    <property type="project" value="TreeGrafter"/>
</dbReference>
<dbReference type="RefSeq" id="WP_202060353.1">
    <property type="nucleotide sequence ID" value="NZ_JAEQMY010000017.1"/>
</dbReference>
<keyword evidence="7 8" id="KW-0413">Isomerase</keyword>
<dbReference type="GO" id="GO:0019305">
    <property type="term" value="P:dTDP-rhamnose biosynthetic process"/>
    <property type="evidence" value="ECO:0007669"/>
    <property type="project" value="UniProtKB-UniRule"/>
</dbReference>
<name>A0A936ZDW7_9HYPH</name>
<evidence type="ECO:0000313" key="9">
    <source>
        <dbReference type="Proteomes" id="UP000605848"/>
    </source>
</evidence>
<sequence length="185" mass="20505">MLSVEPTKIPDAKVITPGRLSDSRGYFSEVFHKQHFAEAGIAADFVQDNCSLSASAGTVRGLHFQAEPFAQAKLIRVVRGSILDVVVDIRRSSPTYGKHVAVELSAENGRQMFVPIGFAHGFCTLEPNTEVHYKVSSYYSAAHDHGLLWDDPALEIEWPIEPSRAVLSDKDRHQPKLAELPVYFS</sequence>
<comment type="pathway">
    <text evidence="7">Carbohydrate biosynthesis; dTDP-L-rhamnose biosynthesis.</text>
</comment>
<comment type="similarity">
    <text evidence="7">Belongs to the dTDP-4-dehydrorhamnose 3,5-epimerase family.</text>
</comment>
<evidence type="ECO:0000256" key="2">
    <source>
        <dbReference type="ARBA" id="ARBA00001997"/>
    </source>
</evidence>
<protein>
    <recommendedName>
        <fullName evidence="4 7">dTDP-4-dehydrorhamnose 3,5-epimerase</fullName>
        <ecNumber evidence="3 7">5.1.3.13</ecNumber>
    </recommendedName>
    <alternativeName>
        <fullName evidence="7">Thymidine diphospho-4-keto-rhamnose 3,5-epimerase</fullName>
    </alternativeName>
</protein>
<feature type="active site" description="Proton acceptor" evidence="5">
    <location>
        <position position="63"/>
    </location>
</feature>
<dbReference type="EC" id="5.1.3.13" evidence="3 7"/>
<dbReference type="CDD" id="cd00438">
    <property type="entry name" value="cupin_RmlC"/>
    <property type="match status" value="1"/>
</dbReference>
<dbReference type="Proteomes" id="UP000605848">
    <property type="component" value="Unassembled WGS sequence"/>
</dbReference>
<evidence type="ECO:0000256" key="7">
    <source>
        <dbReference type="RuleBase" id="RU364069"/>
    </source>
</evidence>
<evidence type="ECO:0000256" key="4">
    <source>
        <dbReference type="ARBA" id="ARBA00019595"/>
    </source>
</evidence>
<dbReference type="SUPFAM" id="SSF51182">
    <property type="entry name" value="RmlC-like cupins"/>
    <property type="match status" value="1"/>
</dbReference>
<proteinExistence type="inferred from homology"/>
<comment type="caution">
    <text evidence="8">The sequence shown here is derived from an EMBL/GenBank/DDBJ whole genome shotgun (WGS) entry which is preliminary data.</text>
</comment>
<dbReference type="NCBIfam" id="TIGR01221">
    <property type="entry name" value="rmlC"/>
    <property type="match status" value="1"/>
</dbReference>
<dbReference type="InterPro" id="IPR014710">
    <property type="entry name" value="RmlC-like_jellyroll"/>
</dbReference>
<dbReference type="Pfam" id="PF00908">
    <property type="entry name" value="dTDP_sugar_isom"/>
    <property type="match status" value="1"/>
</dbReference>
<dbReference type="PANTHER" id="PTHR21047">
    <property type="entry name" value="DTDP-6-DEOXY-D-GLUCOSE-3,5 EPIMERASE"/>
    <property type="match status" value="1"/>
</dbReference>
<evidence type="ECO:0000256" key="1">
    <source>
        <dbReference type="ARBA" id="ARBA00001298"/>
    </source>
</evidence>
<reference evidence="8" key="1">
    <citation type="submission" date="2021-01" db="EMBL/GenBank/DDBJ databases">
        <title>Microvirga sp.</title>
        <authorList>
            <person name="Kim M.K."/>
        </authorList>
    </citation>
    <scope>NUCLEOTIDE SEQUENCE</scope>
    <source>
        <strain evidence="8">5420S-16</strain>
    </source>
</reference>
<dbReference type="PANTHER" id="PTHR21047:SF2">
    <property type="entry name" value="THYMIDINE DIPHOSPHO-4-KETO-RHAMNOSE 3,5-EPIMERASE"/>
    <property type="match status" value="1"/>
</dbReference>
<dbReference type="Gene3D" id="2.60.120.10">
    <property type="entry name" value="Jelly Rolls"/>
    <property type="match status" value="1"/>
</dbReference>
<feature type="active site" description="Proton donor" evidence="5">
    <location>
        <position position="133"/>
    </location>
</feature>
<dbReference type="EMBL" id="JAEQMY010000017">
    <property type="protein sequence ID" value="MBL0405049.1"/>
    <property type="molecule type" value="Genomic_DNA"/>
</dbReference>